<keyword evidence="2" id="KW-1185">Reference proteome</keyword>
<reference evidence="1 2" key="1">
    <citation type="journal article" date="2012" name="BMC Genomics">
        <title>Comparative genomic analysis of the genus Staphylococcus including Staphylococcus aureus and its newly described sister species Staphylococcus simiae.</title>
        <authorList>
            <person name="Suzuki H."/>
            <person name="Lefebure T."/>
            <person name="Pavinski Bitar P."/>
            <person name="Stanhope M.J."/>
        </authorList>
    </citation>
    <scope>NUCLEOTIDE SEQUENCE [LARGE SCALE GENOMIC DNA]</scope>
    <source>
        <strain evidence="1 2">CCM 7213</strain>
    </source>
</reference>
<keyword evidence="1" id="KW-0378">Hydrolase</keyword>
<evidence type="ECO:0000313" key="1">
    <source>
        <dbReference type="EMBL" id="EHJ08590.1"/>
    </source>
</evidence>
<accession>G5JGU6</accession>
<dbReference type="EC" id="3.1.11.6" evidence="1"/>
<dbReference type="Proteomes" id="UP000005413">
    <property type="component" value="Unassembled WGS sequence"/>
</dbReference>
<organism evidence="1 2">
    <name type="scientific">Staphylococcus simiae CCM 7213 = CCUG 51256</name>
    <dbReference type="NCBI Taxonomy" id="911238"/>
    <lineage>
        <taxon>Bacteria</taxon>
        <taxon>Bacillati</taxon>
        <taxon>Bacillota</taxon>
        <taxon>Bacilli</taxon>
        <taxon>Bacillales</taxon>
        <taxon>Staphylococcaceae</taxon>
        <taxon>Staphylococcus</taxon>
    </lineage>
</organism>
<proteinExistence type="predicted"/>
<dbReference type="AlphaFoldDB" id="G5JGU6"/>
<dbReference type="GO" id="GO:0008855">
    <property type="term" value="F:exodeoxyribonuclease VII activity"/>
    <property type="evidence" value="ECO:0007669"/>
    <property type="project" value="UniProtKB-EC"/>
</dbReference>
<evidence type="ECO:0000313" key="2">
    <source>
        <dbReference type="Proteomes" id="UP000005413"/>
    </source>
</evidence>
<name>G5JGU6_9STAP</name>
<comment type="caution">
    <text evidence="1">The sequence shown here is derived from an EMBL/GenBank/DDBJ whole genome shotgun (WGS) entry which is preliminary data.</text>
</comment>
<dbReference type="EMBL" id="AEUN01000217">
    <property type="protein sequence ID" value="EHJ08590.1"/>
    <property type="molecule type" value="Genomic_DNA"/>
</dbReference>
<protein>
    <submittedName>
        <fullName evidence="1">Exodeoxyribonuclease VII large subunit</fullName>
        <ecNumber evidence="1">3.1.11.6</ecNumber>
    </submittedName>
</protein>
<gene>
    <name evidence="1" type="primary">xseA</name>
    <name evidence="1" type="ORF">SS7213T_03345</name>
</gene>
<feature type="non-terminal residue" evidence="1">
    <location>
        <position position="1"/>
    </location>
</feature>
<sequence>TINSRFPLVEQIQINTLVQGEKAKDDIIRKNSICR</sequence>